<feature type="region of interest" description="Disordered" evidence="2">
    <location>
        <begin position="902"/>
        <end position="924"/>
    </location>
</feature>
<sequence>MEAKACEPNNEDLLSGSGITPNGGSSSPYFVSSIRGTLVENTASSGTLTQIPFFPKYEVELDSHRKVIPYPGKEHIERVLEEYSHQVKDLQRRLNESNELHEKQKFYLRQSVIDLQTKLQEMQMERDAMADIRRRESQSQEDLRNQLQNTVHELEAAKSLKEDMLKDSNTQIEQLRKMMLSHEGVLQEIRSVLVDFEEASGKKIHEHDSMSAMHFRSLGSAISKILRELDTEISYLKGRIFPVEEQLETLKSESQNKIELLLQQHQDRIEQLISEHEIEITGLTEKASSARSQANSIQSQLEIIQEQARNQNSMYMRQLSELESTVSQLRSELREAKRMYEDKIEELEKQLVLANSELTEARTERDQFSQESGNLDDQLQKLLMAAIQGKNESLEKVSSLTAQLESTKEMLRKVVEELTAKKMTLESSERTVSDLTASLQEKERAIEATNAEITKLRSRVDLKLQELQHLKTEGDHLRNVQTECEALKLQMAEKDKVIEILRQQIENMTQLVGQHGRTAGAMQVEKAQLEKEINDRRLELQEFKILKDKKDAKIRELEARVSDLELEKVKLVNAGSERLRAVKDIKQERDQLLNEVKASRSELNNLSEDYEVLKRNFRNKSEEMETTTNKLKMQLKSAQSELEQTRNTLKSMEGSDGHAMKVAMGMQKQITAKRGQIDALQSKIQFLEEAMTTANKEKHFLKEEKSKLSQELSTVATEKNKMAGELEVLRSQERRLKEKVANMEVALDKASLQFAECQDIIQRQEQESVRLKLQHTLDVKELQGPGYTSNSSMKPRLLQAASVTRSHSNVPSSQSTVSFLSHASRVTQSPTIGTLSRLELAIDCQGVFYLLMESSALPSPSWVLKNLVSSVIRTFSFTEDDRVRDCITESSLRAELCHRSNNSLRESTEGSKSSETLSRDPVTLHAGDLEDPSSCFAFPSTVTPSVKNSATRSFTSPKKSPVHSLLTSSAEDSVGSTSQYRSTKPIHSPDSVKDSQSPPVETTGKTCRKLQNRLESLQTLVEDLQMKNQAMSSMIRNQEKRIQKVKDQEKMLLK</sequence>
<dbReference type="Pfam" id="PF15921">
    <property type="entry name" value="CCDC158"/>
    <property type="match status" value="2"/>
</dbReference>
<organism evidence="3 4">
    <name type="scientific">Dipodomys ordii</name>
    <name type="common">Ord's kangaroo rat</name>
    <dbReference type="NCBI Taxonomy" id="10020"/>
    <lineage>
        <taxon>Eukaryota</taxon>
        <taxon>Metazoa</taxon>
        <taxon>Chordata</taxon>
        <taxon>Craniata</taxon>
        <taxon>Vertebrata</taxon>
        <taxon>Euteleostomi</taxon>
        <taxon>Mammalia</taxon>
        <taxon>Eutheria</taxon>
        <taxon>Euarchontoglires</taxon>
        <taxon>Glires</taxon>
        <taxon>Rodentia</taxon>
        <taxon>Castorimorpha</taxon>
        <taxon>Heteromyidae</taxon>
        <taxon>Dipodomyinae</taxon>
        <taxon>Dipodomys</taxon>
    </lineage>
</organism>
<feature type="coiled-coil region" evidence="1">
    <location>
        <begin position="244"/>
        <end position="371"/>
    </location>
</feature>
<dbReference type="OrthoDB" id="10072099at2759"/>
<reference evidence="4" key="1">
    <citation type="submission" date="2025-08" db="UniProtKB">
        <authorList>
            <consortium name="RefSeq"/>
        </authorList>
    </citation>
    <scope>IDENTIFICATION</scope>
    <source>
        <tissue evidence="4">Kidney</tissue>
    </source>
</reference>
<feature type="compositionally biased region" description="Polar residues" evidence="2">
    <location>
        <begin position="965"/>
        <end position="982"/>
    </location>
</feature>
<dbReference type="STRING" id="10020.ENSDORP00000008880"/>
<feature type="compositionally biased region" description="Basic and acidic residues" evidence="2">
    <location>
        <begin position="1037"/>
        <end position="1054"/>
    </location>
</feature>
<feature type="region of interest" description="Disordered" evidence="2">
    <location>
        <begin position="1032"/>
        <end position="1054"/>
    </location>
</feature>
<feature type="coiled-coil region" evidence="1">
    <location>
        <begin position="73"/>
        <end position="100"/>
    </location>
</feature>
<dbReference type="Gene3D" id="1.10.287.1490">
    <property type="match status" value="1"/>
</dbReference>
<dbReference type="InParanoid" id="A0A1S3FGW9"/>
<feature type="compositionally biased region" description="Polar residues" evidence="2">
    <location>
        <begin position="902"/>
        <end position="916"/>
    </location>
</feature>
<proteinExistence type="predicted"/>
<keyword evidence="1" id="KW-0175">Coiled coil</keyword>
<feature type="coiled-coil region" evidence="1">
    <location>
        <begin position="397"/>
        <end position="767"/>
    </location>
</feature>
<feature type="region of interest" description="Disordered" evidence="2">
    <location>
        <begin position="943"/>
        <end position="1005"/>
    </location>
</feature>
<dbReference type="RefSeq" id="XP_012875550.1">
    <property type="nucleotide sequence ID" value="XM_013020096.1"/>
</dbReference>
<dbReference type="FunCoup" id="A0A1S3FGW9">
    <property type="interactions" value="20"/>
</dbReference>
<evidence type="ECO:0000256" key="2">
    <source>
        <dbReference type="SAM" id="MobiDB-lite"/>
    </source>
</evidence>
<accession>A0A1S3FGW9</accession>
<feature type="compositionally biased region" description="Polar residues" evidence="2">
    <location>
        <begin position="943"/>
        <end position="958"/>
    </location>
</feature>
<feature type="coiled-coil region" evidence="1">
    <location>
        <begin position="137"/>
        <end position="164"/>
    </location>
</feature>
<dbReference type="PANTHER" id="PTHR47615">
    <property type="entry name" value="COILED-COIL DOMAIN-CONTAINING PROTEIN 158"/>
    <property type="match status" value="1"/>
</dbReference>
<dbReference type="InterPro" id="IPR031809">
    <property type="entry name" value="CCDC158"/>
</dbReference>
<dbReference type="GeneID" id="105988461"/>
<dbReference type="KEGG" id="dord:105988461"/>
<feature type="region of interest" description="Disordered" evidence="2">
    <location>
        <begin position="1"/>
        <end position="20"/>
    </location>
</feature>
<feature type="compositionally biased region" description="Polar residues" evidence="2">
    <location>
        <begin position="994"/>
        <end position="1005"/>
    </location>
</feature>
<evidence type="ECO:0000313" key="4">
    <source>
        <dbReference type="RefSeq" id="XP_012875550.1"/>
    </source>
</evidence>
<evidence type="ECO:0000256" key="1">
    <source>
        <dbReference type="SAM" id="Coils"/>
    </source>
</evidence>
<dbReference type="CTD" id="339965"/>
<name>A0A1S3FGW9_DIPOR</name>
<keyword evidence="3" id="KW-1185">Reference proteome</keyword>
<gene>
    <name evidence="4" type="primary">Ccdc158</name>
</gene>
<dbReference type="Proteomes" id="UP000081671">
    <property type="component" value="Unplaced"/>
</dbReference>
<evidence type="ECO:0000313" key="3">
    <source>
        <dbReference type="Proteomes" id="UP000081671"/>
    </source>
</evidence>
<protein>
    <submittedName>
        <fullName evidence="4">Coiled-coil domain-containing protein 158</fullName>
    </submittedName>
</protein>
<dbReference type="AlphaFoldDB" id="A0A1S3FGW9"/>
<dbReference type="PANTHER" id="PTHR47615:SF1">
    <property type="entry name" value="COILED-COIL DOMAIN-CONTAINING PROTEIN 158"/>
    <property type="match status" value="1"/>
</dbReference>